<dbReference type="EMBL" id="GBRH01238370">
    <property type="protein sequence ID" value="JAD59525.1"/>
    <property type="molecule type" value="Transcribed_RNA"/>
</dbReference>
<name>A0A0A9BE62_ARUDO</name>
<reference evidence="1" key="2">
    <citation type="journal article" date="2015" name="Data Brief">
        <title>Shoot transcriptome of the giant reed, Arundo donax.</title>
        <authorList>
            <person name="Barrero R.A."/>
            <person name="Guerrero F.D."/>
            <person name="Moolhuijzen P."/>
            <person name="Goolsby J.A."/>
            <person name="Tidwell J."/>
            <person name="Bellgard S.E."/>
            <person name="Bellgard M.I."/>
        </authorList>
    </citation>
    <scope>NUCLEOTIDE SEQUENCE</scope>
    <source>
        <tissue evidence="1">Shoot tissue taken approximately 20 cm above the soil surface</tissue>
    </source>
</reference>
<proteinExistence type="predicted"/>
<organism evidence="1">
    <name type="scientific">Arundo donax</name>
    <name type="common">Giant reed</name>
    <name type="synonym">Donax arundinaceus</name>
    <dbReference type="NCBI Taxonomy" id="35708"/>
    <lineage>
        <taxon>Eukaryota</taxon>
        <taxon>Viridiplantae</taxon>
        <taxon>Streptophyta</taxon>
        <taxon>Embryophyta</taxon>
        <taxon>Tracheophyta</taxon>
        <taxon>Spermatophyta</taxon>
        <taxon>Magnoliopsida</taxon>
        <taxon>Liliopsida</taxon>
        <taxon>Poales</taxon>
        <taxon>Poaceae</taxon>
        <taxon>PACMAD clade</taxon>
        <taxon>Arundinoideae</taxon>
        <taxon>Arundineae</taxon>
        <taxon>Arundo</taxon>
    </lineage>
</organism>
<evidence type="ECO:0000313" key="1">
    <source>
        <dbReference type="EMBL" id="JAD59525.1"/>
    </source>
</evidence>
<dbReference type="AlphaFoldDB" id="A0A0A9BE62"/>
<reference evidence="1" key="1">
    <citation type="submission" date="2014-09" db="EMBL/GenBank/DDBJ databases">
        <authorList>
            <person name="Magalhaes I.L.F."/>
            <person name="Oliveira U."/>
            <person name="Santos F.R."/>
            <person name="Vidigal T.H.D.A."/>
            <person name="Brescovit A.D."/>
            <person name="Santos A.J."/>
        </authorList>
    </citation>
    <scope>NUCLEOTIDE SEQUENCE</scope>
    <source>
        <tissue evidence="1">Shoot tissue taken approximately 20 cm above the soil surface</tissue>
    </source>
</reference>
<protein>
    <submittedName>
        <fullName evidence="1">Uncharacterized protein</fullName>
    </submittedName>
</protein>
<sequence length="31" mass="3666">MTMESRAKLVSIRPKHQRGYHNYHLSPLLTT</sequence>
<accession>A0A0A9BE62</accession>